<keyword evidence="3" id="KW-1003">Cell membrane</keyword>
<evidence type="ECO:0000256" key="13">
    <source>
        <dbReference type="ARBA" id="ARBA00023286"/>
    </source>
</evidence>
<comment type="similarity">
    <text evidence="1">Belongs to the glutamate-gated ion channel (TC 1.A.10.1) family.</text>
</comment>
<dbReference type="PRINTS" id="PR00177">
    <property type="entry name" value="NMDARECEPTOR"/>
</dbReference>
<evidence type="ECO:0000259" key="22">
    <source>
        <dbReference type="SMART" id="SM00079"/>
    </source>
</evidence>
<dbReference type="CDD" id="cd06382">
    <property type="entry name" value="PBP1_iGluR_Kainate"/>
    <property type="match status" value="1"/>
</dbReference>
<keyword evidence="25" id="KW-1185">Reference proteome</keyword>
<dbReference type="InterPro" id="IPR019594">
    <property type="entry name" value="Glu/Gly-bd"/>
</dbReference>
<dbReference type="InterPro" id="IPR001508">
    <property type="entry name" value="Iono_Glu_rcpt_met"/>
</dbReference>
<evidence type="ECO:0000256" key="21">
    <source>
        <dbReference type="SAM" id="SignalP"/>
    </source>
</evidence>
<keyword evidence="14" id="KW-0407">Ion channel</keyword>
<feature type="chain" id="PRO_5029550081" description="Glutamate receptor 1" evidence="21">
    <location>
        <begin position="20"/>
        <end position="924"/>
    </location>
</feature>
<evidence type="ECO:0000256" key="12">
    <source>
        <dbReference type="ARBA" id="ARBA00023257"/>
    </source>
</evidence>
<evidence type="ECO:0000256" key="7">
    <source>
        <dbReference type="ARBA" id="ARBA00023018"/>
    </source>
</evidence>
<dbReference type="InterPro" id="IPR001320">
    <property type="entry name" value="Iontro_rcpt_C"/>
</dbReference>
<protein>
    <recommendedName>
        <fullName evidence="16">Glutamate receptor 1</fullName>
    </recommendedName>
</protein>
<evidence type="ECO:0000256" key="1">
    <source>
        <dbReference type="ARBA" id="ARBA00008685"/>
    </source>
</evidence>
<evidence type="ECO:0000256" key="20">
    <source>
        <dbReference type="SAM" id="Phobius"/>
    </source>
</evidence>
<keyword evidence="6 20" id="KW-1133">Transmembrane helix</keyword>
<dbReference type="OMA" id="EYQLRMG"/>
<sequence>MSGVVAPVLALALLGVAVADIKIGGLFETGEDIVEMAFNSAVERINSHGLAEPGERYTPTSDRLLTRVEHIERADSFQASRKVCTLLEEGVAAVFGPQSTDASFAVRSACETLDVPHIETHWDYRSRTTNHSLNLYPHPSALGKAYLDFIKYKDWKNFAILYEENDALVRLQEILKDATLMKENRVTVRQFEIGTEYRKTLKDIGKTGIKNIVLDVPIRSLYTVLKHAQQVDMMSEYHNYFITSLDAHTIDTEDFQYGGTNISAFRLIDFSSKEIDEVARDWIQRRHRFSSKKSSSVQSNFNTGAQDFYKNLTTKVALMYDAVRLFATALKDLHPDSGPKIQVAPLSCEREHKWSQGNAFVKYMRMINIKGLTGNIRFNKDGHRTDMRLTVLDMAHSGWREAGEWTMHGGINITTNYTRELEEARLSLLNKTLVVTTILQPPYVMYKENWRDNGLTGNDKYEGYCIDLLDAIASSEHFDNNMKYVIREVADNSYGRKDADGRWNGMIGELLSGKADLAVADLTITFVREEAVDFTMPFMTLGISILYKKTAKPPPGLFSFLDPLSLEVWIYMMTAFLGVSLFLFVLARFSPYEWVNPHPCEGNPEELDNQFTIWNTLWFTIGCLMQQGCDVTPRALSTRVAAGMWWFFTLIMVSSYTANLAAFLTVERLVSPIESVEDLAKQTTIQYGCLRSGSTQSFFKDSQFPTYAKMWHVMQSQRPTVFAESNQKGIDRVLRGKYAYLMESTSIEYNIERNCDLTQIGSLLDNKGYGIATPPGSPYRTMLSQAILRLQENGDLHVLKERWWKKKRISKKCPKDIINKGTSAMTVASVGGVFIVLLVGSCVAIISAIVEFVWRAKKIVPEERDPVCVELCRELKFTLTCGSKKPLTRPRSDENLAIAATDNGMGPFMGPITGFGLHNKNTFS</sequence>
<dbReference type="InterPro" id="IPR028082">
    <property type="entry name" value="Peripla_BP_I"/>
</dbReference>
<dbReference type="Proteomes" id="UP000594260">
    <property type="component" value="Unplaced"/>
</dbReference>
<dbReference type="GO" id="GO:0045211">
    <property type="term" value="C:postsynaptic membrane"/>
    <property type="evidence" value="ECO:0007669"/>
    <property type="project" value="UniProtKB-SubCell"/>
</dbReference>
<keyword evidence="9 20" id="KW-0472">Membrane</keyword>
<reference evidence="24" key="1">
    <citation type="submission" date="2021-01" db="UniProtKB">
        <authorList>
            <consortium name="EnsemblMetazoa"/>
        </authorList>
    </citation>
    <scope>IDENTIFICATION</scope>
</reference>
<evidence type="ECO:0000256" key="6">
    <source>
        <dbReference type="ARBA" id="ARBA00022989"/>
    </source>
</evidence>
<evidence type="ECO:0000256" key="14">
    <source>
        <dbReference type="ARBA" id="ARBA00023303"/>
    </source>
</evidence>
<dbReference type="SMART" id="SM00079">
    <property type="entry name" value="PBPe"/>
    <property type="match status" value="1"/>
</dbReference>
<feature type="binding site" evidence="17">
    <location>
        <position position="695"/>
    </location>
    <ligand>
        <name>L-glutamate</name>
        <dbReference type="ChEBI" id="CHEBI:29985"/>
    </ligand>
</feature>
<proteinExistence type="inferred from homology"/>
<dbReference type="SMART" id="SM00918">
    <property type="entry name" value="Lig_chan-Glu_bd"/>
    <property type="match status" value="1"/>
</dbReference>
<dbReference type="RefSeq" id="XP_022656295.1">
    <property type="nucleotide sequence ID" value="XM_022800560.1"/>
</dbReference>
<dbReference type="FunFam" id="3.40.190.10:FF:000060">
    <property type="entry name" value="Glutamate receptor ionotropic, kainate 1"/>
    <property type="match status" value="1"/>
</dbReference>
<dbReference type="KEGG" id="vde:111248359"/>
<evidence type="ECO:0000256" key="18">
    <source>
        <dbReference type="PIRSR" id="PIRSR601508-2"/>
    </source>
</evidence>
<dbReference type="SUPFAM" id="SSF53850">
    <property type="entry name" value="Periplasmic binding protein-like II"/>
    <property type="match status" value="1"/>
</dbReference>
<evidence type="ECO:0000256" key="3">
    <source>
        <dbReference type="ARBA" id="ARBA00022475"/>
    </source>
</evidence>
<dbReference type="Gene3D" id="3.40.50.2300">
    <property type="match status" value="2"/>
</dbReference>
<feature type="transmembrane region" description="Helical" evidence="20">
    <location>
        <begin position="568"/>
        <end position="587"/>
    </location>
</feature>
<dbReference type="Gene3D" id="1.10.287.70">
    <property type="match status" value="1"/>
</dbReference>
<feature type="binding site" evidence="17">
    <location>
        <position position="528"/>
    </location>
    <ligand>
        <name>L-glutamate</name>
        <dbReference type="ChEBI" id="CHEBI:29985"/>
    </ligand>
</feature>
<keyword evidence="2" id="KW-0813">Transport</keyword>
<keyword evidence="7" id="KW-0770">Synapse</keyword>
<evidence type="ECO:0000256" key="9">
    <source>
        <dbReference type="ARBA" id="ARBA00023136"/>
    </source>
</evidence>
<dbReference type="InParanoid" id="A0A7M7JVG4"/>
<evidence type="ECO:0000313" key="25">
    <source>
        <dbReference type="Proteomes" id="UP000594260"/>
    </source>
</evidence>
<evidence type="ECO:0000256" key="10">
    <source>
        <dbReference type="ARBA" id="ARBA00023170"/>
    </source>
</evidence>
<dbReference type="GO" id="GO:0004970">
    <property type="term" value="F:glutamate-gated receptor activity"/>
    <property type="evidence" value="ECO:0007669"/>
    <property type="project" value="UniProtKB-ARBA"/>
</dbReference>
<accession>A0A7M7JVG4</accession>
<dbReference type="Pfam" id="PF10613">
    <property type="entry name" value="Lig_chan-Glu_bd"/>
    <property type="match status" value="1"/>
</dbReference>
<evidence type="ECO:0000256" key="5">
    <source>
        <dbReference type="ARBA" id="ARBA00022729"/>
    </source>
</evidence>
<evidence type="ECO:0000256" key="16">
    <source>
        <dbReference type="ARBA" id="ARBA00072754"/>
    </source>
</evidence>
<keyword evidence="13" id="KW-1071">Ligand-gated ion channel</keyword>
<dbReference type="EnsemblMetazoa" id="XM_022800560">
    <property type="protein sequence ID" value="XP_022656295"/>
    <property type="gene ID" value="LOC111248359"/>
</dbReference>
<feature type="disulfide bond" evidence="19">
    <location>
        <begin position="755"/>
        <end position="813"/>
    </location>
</feature>
<dbReference type="InterPro" id="IPR015683">
    <property type="entry name" value="Ionotropic_Glu_rcpt"/>
</dbReference>
<evidence type="ECO:0000256" key="8">
    <source>
        <dbReference type="ARBA" id="ARBA00023065"/>
    </source>
</evidence>
<evidence type="ECO:0000256" key="19">
    <source>
        <dbReference type="PIRSR" id="PIRSR601508-3"/>
    </source>
</evidence>
<keyword evidence="19" id="KW-1015">Disulfide bond</keyword>
<feature type="binding site" evidence="17">
    <location>
        <position position="743"/>
    </location>
    <ligand>
        <name>L-glutamate</name>
        <dbReference type="ChEBI" id="CHEBI:29985"/>
    </ligand>
</feature>
<dbReference type="PANTHER" id="PTHR18966">
    <property type="entry name" value="IONOTROPIC GLUTAMATE RECEPTOR"/>
    <property type="match status" value="1"/>
</dbReference>
<dbReference type="Gene3D" id="3.40.190.10">
    <property type="entry name" value="Periplasmic binding protein-like II"/>
    <property type="match status" value="2"/>
</dbReference>
<keyword evidence="11" id="KW-0325">Glycoprotein</keyword>
<dbReference type="FunFam" id="1.10.287.70:FF:000064">
    <property type="entry name" value="Glutamate receptor ionotropic, kainate"/>
    <property type="match status" value="1"/>
</dbReference>
<evidence type="ECO:0000256" key="17">
    <source>
        <dbReference type="PIRSR" id="PIRSR601508-1"/>
    </source>
</evidence>
<feature type="transmembrane region" description="Helical" evidence="20">
    <location>
        <begin position="830"/>
        <end position="854"/>
    </location>
</feature>
<feature type="domain" description="Ionotropic glutamate receptor L-glutamate and glycine-binding" evidence="23">
    <location>
        <begin position="442"/>
        <end position="512"/>
    </location>
</feature>
<keyword evidence="5 21" id="KW-0732">Signal</keyword>
<comment type="subcellular location">
    <subcellularLocation>
        <location evidence="15">Postsynaptic cell membrane</location>
        <topology evidence="15">Multi-pass membrane protein</topology>
    </subcellularLocation>
</comment>
<dbReference type="Pfam" id="PF00060">
    <property type="entry name" value="Lig_chan"/>
    <property type="match status" value="1"/>
</dbReference>
<feature type="binding site" evidence="17">
    <location>
        <position position="694"/>
    </location>
    <ligand>
        <name>L-glutamate</name>
        <dbReference type="ChEBI" id="CHEBI:29985"/>
    </ligand>
</feature>
<dbReference type="Pfam" id="PF01094">
    <property type="entry name" value="ANF_receptor"/>
    <property type="match status" value="1"/>
</dbReference>
<feature type="site" description="Interaction with the cone snail toxin Con-ikot-ikot" evidence="18">
    <location>
        <position position="700"/>
    </location>
</feature>
<dbReference type="InterPro" id="IPR001828">
    <property type="entry name" value="ANF_lig-bd_rcpt"/>
</dbReference>
<keyword evidence="8" id="KW-0406">Ion transport</keyword>
<evidence type="ECO:0000256" key="15">
    <source>
        <dbReference type="ARBA" id="ARBA00034104"/>
    </source>
</evidence>
<dbReference type="GO" id="GO:0008328">
    <property type="term" value="C:ionotropic glutamate receptor complex"/>
    <property type="evidence" value="ECO:0007669"/>
    <property type="project" value="UniProtKB-ARBA"/>
</dbReference>
<dbReference type="AlphaFoldDB" id="A0A7M7JVG4"/>
<dbReference type="SUPFAM" id="SSF53822">
    <property type="entry name" value="Periplasmic binding protein-like I"/>
    <property type="match status" value="1"/>
</dbReference>
<feature type="binding site" evidence="17">
    <location>
        <position position="523"/>
    </location>
    <ligand>
        <name>L-glutamate</name>
        <dbReference type="ChEBI" id="CHEBI:29985"/>
    </ligand>
</feature>
<dbReference type="GeneID" id="111248359"/>
<feature type="signal peptide" evidence="21">
    <location>
        <begin position="1"/>
        <end position="19"/>
    </location>
</feature>
<dbReference type="FunFam" id="3.40.190.10:FF:000001">
    <property type="entry name" value="Glutamate receptor ionotropic, kainate 2"/>
    <property type="match status" value="1"/>
</dbReference>
<feature type="domain" description="Ionotropic glutamate receptor C-terminal" evidence="22">
    <location>
        <begin position="432"/>
        <end position="806"/>
    </location>
</feature>
<evidence type="ECO:0000256" key="11">
    <source>
        <dbReference type="ARBA" id="ARBA00023180"/>
    </source>
</evidence>
<dbReference type="OrthoDB" id="5984008at2759"/>
<evidence type="ECO:0000256" key="4">
    <source>
        <dbReference type="ARBA" id="ARBA00022692"/>
    </source>
</evidence>
<feature type="transmembrane region" description="Helical" evidence="20">
    <location>
        <begin position="644"/>
        <end position="666"/>
    </location>
</feature>
<feature type="site" description="Crucial to convey clamshell closure to channel opening" evidence="18">
    <location>
        <position position="673"/>
    </location>
</feature>
<evidence type="ECO:0000256" key="2">
    <source>
        <dbReference type="ARBA" id="ARBA00022448"/>
    </source>
</evidence>
<evidence type="ECO:0000313" key="24">
    <source>
        <dbReference type="EnsemblMetazoa" id="XP_022656295"/>
    </source>
</evidence>
<keyword evidence="10" id="KW-0675">Receptor</keyword>
<evidence type="ECO:0000259" key="23">
    <source>
        <dbReference type="SMART" id="SM00918"/>
    </source>
</evidence>
<name>A0A7M7JVG4_VARDE</name>
<keyword evidence="12" id="KW-0628">Postsynaptic cell membrane</keyword>
<organism evidence="24 25">
    <name type="scientific">Varroa destructor</name>
    <name type="common">Honeybee mite</name>
    <dbReference type="NCBI Taxonomy" id="109461"/>
    <lineage>
        <taxon>Eukaryota</taxon>
        <taxon>Metazoa</taxon>
        <taxon>Ecdysozoa</taxon>
        <taxon>Arthropoda</taxon>
        <taxon>Chelicerata</taxon>
        <taxon>Arachnida</taxon>
        <taxon>Acari</taxon>
        <taxon>Parasitiformes</taxon>
        <taxon>Mesostigmata</taxon>
        <taxon>Gamasina</taxon>
        <taxon>Dermanyssoidea</taxon>
        <taxon>Varroidae</taxon>
        <taxon>Varroa</taxon>
    </lineage>
</organism>
<keyword evidence="4 20" id="KW-0812">Transmembrane</keyword>